<name>D2Q8Z3_BIFDB</name>
<dbReference type="CDD" id="cd01189">
    <property type="entry name" value="INT_ICEBs1_C_like"/>
    <property type="match status" value="1"/>
</dbReference>
<dbReference type="InterPro" id="IPR050090">
    <property type="entry name" value="Tyrosine_recombinase_XerCD"/>
</dbReference>
<protein>
    <submittedName>
        <fullName evidence="7">Integrase/recombinase (XerD/RipX family)</fullName>
    </submittedName>
</protein>
<dbReference type="PANTHER" id="PTHR30349:SF64">
    <property type="entry name" value="PROPHAGE INTEGRASE INTD-RELATED"/>
    <property type="match status" value="1"/>
</dbReference>
<dbReference type="GO" id="GO:0003677">
    <property type="term" value="F:DNA binding"/>
    <property type="evidence" value="ECO:0007669"/>
    <property type="project" value="UniProtKB-UniRule"/>
</dbReference>
<evidence type="ECO:0000256" key="4">
    <source>
        <dbReference type="PROSITE-ProRule" id="PRU01248"/>
    </source>
</evidence>
<sequence>MAHCRMRMNDGSFRQLERSAPSKERARILLEEYCQQLKRRTFGAIEPNTTLGDLAGLWLATQTGKAENTINAYTNAYRKYVSRLDSLTIAEATPLVLQTFLDGVAGGSGSATVSMVKLVLSGMMEMAVAQGAILHNPVRDLKRMSRHREGSVAIPADKVQKFLKAVETNEWLVSHDEADIIRLMLYTGLRVGEACGLCWDCVDFTAGTLSVERIAIRCKGEGMTLQAHPKTEHSRRTITAPKSIMHMLELRRISLDTGGIPNPHNLVFPRPLSGGSCEYLVRSPNVVASDLRREREALGFGKGESLSPHSLRKTCASLLHDAGLNTLDVADYLGHSDTATTENVYIARGRNSGKAANALETMIENAG</sequence>
<evidence type="ECO:0000313" key="8">
    <source>
        <dbReference type="Proteomes" id="UP000008693"/>
    </source>
</evidence>
<keyword evidence="3" id="KW-0233">DNA recombination</keyword>
<evidence type="ECO:0000259" key="6">
    <source>
        <dbReference type="PROSITE" id="PS51900"/>
    </source>
</evidence>
<dbReference type="AlphaFoldDB" id="D2Q8Z3"/>
<dbReference type="EMBL" id="CP001750">
    <property type="protein sequence ID" value="ADB09279.1"/>
    <property type="molecule type" value="Genomic_DNA"/>
</dbReference>
<dbReference type="InterPro" id="IPR013762">
    <property type="entry name" value="Integrase-like_cat_sf"/>
</dbReference>
<dbReference type="PANTHER" id="PTHR30349">
    <property type="entry name" value="PHAGE INTEGRASE-RELATED"/>
    <property type="match status" value="1"/>
</dbReference>
<dbReference type="InterPro" id="IPR010998">
    <property type="entry name" value="Integrase_recombinase_N"/>
</dbReference>
<dbReference type="STRING" id="401473.BDP_0612"/>
<feature type="domain" description="Tyr recombinase" evidence="5">
    <location>
        <begin position="149"/>
        <end position="359"/>
    </location>
</feature>
<dbReference type="Gene3D" id="1.10.150.130">
    <property type="match status" value="1"/>
</dbReference>
<gene>
    <name evidence="7" type="ordered locus">BDP_0612</name>
</gene>
<evidence type="ECO:0000256" key="2">
    <source>
        <dbReference type="ARBA" id="ARBA00023125"/>
    </source>
</evidence>
<evidence type="ECO:0000256" key="3">
    <source>
        <dbReference type="ARBA" id="ARBA00023172"/>
    </source>
</evidence>
<dbReference type="eggNOG" id="COG0582">
    <property type="taxonomic scope" value="Bacteria"/>
</dbReference>
<dbReference type="PROSITE" id="PS51898">
    <property type="entry name" value="TYR_RECOMBINASE"/>
    <property type="match status" value="1"/>
</dbReference>
<dbReference type="KEGG" id="bde:BDP_0612"/>
<dbReference type="InterPro" id="IPR044068">
    <property type="entry name" value="CB"/>
</dbReference>
<dbReference type="Proteomes" id="UP000008693">
    <property type="component" value="Chromosome"/>
</dbReference>
<keyword evidence="8" id="KW-1185">Reference proteome</keyword>
<evidence type="ECO:0000259" key="5">
    <source>
        <dbReference type="PROSITE" id="PS51898"/>
    </source>
</evidence>
<accession>D2Q8Z3</accession>
<dbReference type="Gene3D" id="1.10.443.10">
    <property type="entry name" value="Intergrase catalytic core"/>
    <property type="match status" value="1"/>
</dbReference>
<evidence type="ECO:0000313" key="7">
    <source>
        <dbReference type="EMBL" id="ADB09279.1"/>
    </source>
</evidence>
<dbReference type="Pfam" id="PF00589">
    <property type="entry name" value="Phage_integrase"/>
    <property type="match status" value="1"/>
</dbReference>
<comment type="similarity">
    <text evidence="1">Belongs to the 'phage' integrase family.</text>
</comment>
<dbReference type="InterPro" id="IPR011010">
    <property type="entry name" value="DNA_brk_join_enz"/>
</dbReference>
<dbReference type="InterPro" id="IPR002104">
    <property type="entry name" value="Integrase_catalytic"/>
</dbReference>
<dbReference type="SUPFAM" id="SSF56349">
    <property type="entry name" value="DNA breaking-rejoining enzymes"/>
    <property type="match status" value="1"/>
</dbReference>
<feature type="domain" description="Core-binding (CB)" evidence="6">
    <location>
        <begin position="49"/>
        <end position="128"/>
    </location>
</feature>
<dbReference type="GO" id="GO:0015074">
    <property type="term" value="P:DNA integration"/>
    <property type="evidence" value="ECO:0007669"/>
    <property type="project" value="InterPro"/>
</dbReference>
<reference evidence="7 8" key="1">
    <citation type="journal article" date="2009" name="PLoS Genet.">
        <title>The Bifidobacterium dentium Bd1 genome sequence reflects its genetic adaptation to the human oral cavity.</title>
        <authorList>
            <person name="Ventura M."/>
            <person name="Turroni F."/>
            <person name="Zomer A."/>
            <person name="Foroni E."/>
            <person name="Giubellini V."/>
            <person name="Bottacini F."/>
            <person name="Canchaya C."/>
            <person name="Claesson M.J."/>
            <person name="He F."/>
            <person name="Mantzourani M."/>
            <person name="Mulas L."/>
            <person name="Ferrarini A."/>
            <person name="Gao B."/>
            <person name="Delledonne M."/>
            <person name="Henrissat B."/>
            <person name="Coutinho P."/>
            <person name="Oggioni M."/>
            <person name="Gupta R.S."/>
            <person name="Zhang Z."/>
            <person name="Beighton D."/>
            <person name="Fitzgerald G.F."/>
            <person name="O'Toole P.W."/>
            <person name="van Sinderen D."/>
        </authorList>
    </citation>
    <scope>NUCLEOTIDE SEQUENCE [LARGE SCALE GENOMIC DNA]</scope>
    <source>
        <strain evidence="8">ATCC 27534 / DSM 20436 / JCM 1195 / Bd1</strain>
    </source>
</reference>
<dbReference type="HOGENOM" id="CLU_027562_17_1_11"/>
<dbReference type="GO" id="GO:0006310">
    <property type="term" value="P:DNA recombination"/>
    <property type="evidence" value="ECO:0007669"/>
    <property type="project" value="UniProtKB-KW"/>
</dbReference>
<evidence type="ECO:0000256" key="1">
    <source>
        <dbReference type="ARBA" id="ARBA00008857"/>
    </source>
</evidence>
<dbReference type="PROSITE" id="PS51900">
    <property type="entry name" value="CB"/>
    <property type="match status" value="1"/>
</dbReference>
<organism evidence="7 8">
    <name type="scientific">Bifidobacterium dentium (strain ATCC 27534 / DSM 20436 / JCM 1195 / Bd1)</name>
    <dbReference type="NCBI Taxonomy" id="401473"/>
    <lineage>
        <taxon>Bacteria</taxon>
        <taxon>Bacillati</taxon>
        <taxon>Actinomycetota</taxon>
        <taxon>Actinomycetes</taxon>
        <taxon>Bifidobacteriales</taxon>
        <taxon>Bifidobacteriaceae</taxon>
        <taxon>Bifidobacterium</taxon>
    </lineage>
</organism>
<keyword evidence="2 4" id="KW-0238">DNA-binding</keyword>
<proteinExistence type="inferred from homology"/>